<reference evidence="2" key="1">
    <citation type="journal article" date="2016" name="Nature">
        <title>Genome evolution in the allotetraploid frog Xenopus laevis.</title>
        <authorList>
            <person name="Session A.M."/>
            <person name="Uno Y."/>
            <person name="Kwon T."/>
            <person name="Chapman J.A."/>
            <person name="Toyoda A."/>
            <person name="Takahashi S."/>
            <person name="Fukui A."/>
            <person name="Hikosaka A."/>
            <person name="Suzuki A."/>
            <person name="Kondo M."/>
            <person name="van Heeringen S.J."/>
            <person name="Quigley I."/>
            <person name="Heinz S."/>
            <person name="Ogino H."/>
            <person name="Ochi H."/>
            <person name="Hellsten U."/>
            <person name="Lyons J.B."/>
            <person name="Simakov O."/>
            <person name="Putnam N."/>
            <person name="Stites J."/>
            <person name="Kuroki Y."/>
            <person name="Tanaka T."/>
            <person name="Michiue T."/>
            <person name="Watanabe M."/>
            <person name="Bogdanovic O."/>
            <person name="Lister R."/>
            <person name="Georgiou G."/>
            <person name="Paranjpe S.S."/>
            <person name="van Kruijsbergen I."/>
            <person name="Shu S."/>
            <person name="Carlson J."/>
            <person name="Kinoshita T."/>
            <person name="Ohta Y."/>
            <person name="Mawaribuchi S."/>
            <person name="Jenkins J."/>
            <person name="Grimwood J."/>
            <person name="Schmutz J."/>
            <person name="Mitros T."/>
            <person name="Mozaffari S.V."/>
            <person name="Suzuki Y."/>
            <person name="Haramoto Y."/>
            <person name="Yamamoto T.S."/>
            <person name="Takagi C."/>
            <person name="Heald R."/>
            <person name="Miller K."/>
            <person name="Haudenschild C."/>
            <person name="Kitzman J."/>
            <person name="Nakayama T."/>
            <person name="Izutsu Y."/>
            <person name="Robert J."/>
            <person name="Fortriede J."/>
            <person name="Burns K."/>
            <person name="Lotay V."/>
            <person name="Karimi K."/>
            <person name="Yasuoka Y."/>
            <person name="Dichmann D.S."/>
            <person name="Flajnik M.F."/>
            <person name="Houston D.W."/>
            <person name="Shendure J."/>
            <person name="DuPasquier L."/>
            <person name="Vize P.D."/>
            <person name="Zorn A.M."/>
            <person name="Ito M."/>
            <person name="Marcotte E.M."/>
            <person name="Wallingford J.B."/>
            <person name="Ito Y."/>
            <person name="Asashima M."/>
            <person name="Ueno N."/>
            <person name="Matsuda Y."/>
            <person name="Veenstra G.J."/>
            <person name="Fujiyama A."/>
            <person name="Harland R.M."/>
            <person name="Taira M."/>
            <person name="Rokhsar D.S."/>
        </authorList>
    </citation>
    <scope>NUCLEOTIDE SEQUENCE [LARGE SCALE GENOMIC DNA]</scope>
    <source>
        <strain evidence="2">J</strain>
    </source>
</reference>
<organism evidence="1 2">
    <name type="scientific">Xenopus laevis</name>
    <name type="common">African clawed frog</name>
    <dbReference type="NCBI Taxonomy" id="8355"/>
    <lineage>
        <taxon>Eukaryota</taxon>
        <taxon>Metazoa</taxon>
        <taxon>Chordata</taxon>
        <taxon>Craniata</taxon>
        <taxon>Vertebrata</taxon>
        <taxon>Euteleostomi</taxon>
        <taxon>Amphibia</taxon>
        <taxon>Batrachia</taxon>
        <taxon>Anura</taxon>
        <taxon>Pipoidea</taxon>
        <taxon>Pipidae</taxon>
        <taxon>Xenopodinae</taxon>
        <taxon>Xenopus</taxon>
        <taxon>Xenopus</taxon>
    </lineage>
</organism>
<dbReference type="AlphaFoldDB" id="A0A974I3X3"/>
<evidence type="ECO:0000313" key="1">
    <source>
        <dbReference type="EMBL" id="OCU00354.1"/>
    </source>
</evidence>
<proteinExistence type="predicted"/>
<dbReference type="Proteomes" id="UP000694892">
    <property type="component" value="Chromosome 1L"/>
</dbReference>
<accession>A0A974I3X3</accession>
<dbReference type="EMBL" id="CM004466">
    <property type="protein sequence ID" value="OCU00354.1"/>
    <property type="molecule type" value="Genomic_DNA"/>
</dbReference>
<gene>
    <name evidence="1" type="ORF">XELAEV_18006128mg</name>
</gene>
<sequence length="192" mass="22347">MEGFMERSGINTEYAETWHVSEADADRVLWSSTQSDLPMNADIKDISKELTSLKQKVVDLDLHGLFLSDYYRAKKIPRGFRIRTIGRLNPECCKKWTGVLNRCSLNLMVLVIEEVSTELTKARKSLLEFEHEHAALLSAETLQDVILISNTQVDNYKKDLLPFKSEKLRRVNEDYSTHRVYRWLSGERSYYP</sequence>
<protein>
    <submittedName>
        <fullName evidence="1">Uncharacterized protein</fullName>
    </submittedName>
</protein>
<name>A0A974I3X3_XENLA</name>
<evidence type="ECO:0000313" key="2">
    <source>
        <dbReference type="Proteomes" id="UP000694892"/>
    </source>
</evidence>